<dbReference type="Proteomes" id="UP001218218">
    <property type="component" value="Unassembled WGS sequence"/>
</dbReference>
<organism evidence="2 3">
    <name type="scientific">Mycena albidolilacea</name>
    <dbReference type="NCBI Taxonomy" id="1033008"/>
    <lineage>
        <taxon>Eukaryota</taxon>
        <taxon>Fungi</taxon>
        <taxon>Dikarya</taxon>
        <taxon>Basidiomycota</taxon>
        <taxon>Agaricomycotina</taxon>
        <taxon>Agaricomycetes</taxon>
        <taxon>Agaricomycetidae</taxon>
        <taxon>Agaricales</taxon>
        <taxon>Marasmiineae</taxon>
        <taxon>Mycenaceae</taxon>
        <taxon>Mycena</taxon>
    </lineage>
</organism>
<sequence>MQIFATTLLDQSYKQCTGASSPADGTSNFGSELKLKPMGRVLVWLVWLSPLSSSTSTCGTSLLPAMPLFTNHANMNINTCCVRCSGHIAAVACPTPLRRAKLFTWTHLFNPSYSFPPLPTLAASNQPTDDTASNQSIPTLLAAPPSRSCAALTNLAAKMETAVARLGKSRRKEFAYLANLEATLDAILFETDNSGVLPSSSHILSSFRWQDMLQAMMANRSTASQVLINIFRKFPGHVTVLTKATGGIVTVTRHVLGNATDPSVTVTVASVQARKQALADAVAMSMGTKSASTSPTGPVTHRSPTPASTLAPGIMFDVSSKPTTNGEMLNRIELSELLMNECLCAKQDWEVERDALIGQASLSTECHDELGFKTDLGTPESQKALNDLTRKLAHITATRQAQLAAKYSDTVVRGCSHTVREYMRYLDIASPAEALQHESLSGAALSNRLVRWPFSMEDLTRDPGVIPIQIDAKSQQLDILNSQLVSLQMGTKAIQRICRITSLPCRRHWIRPGVFQQRNRYGEYLPRRGGEGTATRTPDSVAYWGAEGAADEMADSYFYDWGCGGSRSDWLRPFEHCIPVLPDLSDLVQKIEWASANPEEAWLIQQRGLDVAQRVTTDDQNDCYLYAAVVEWRQLLEYAKGSPR</sequence>
<evidence type="ECO:0008006" key="4">
    <source>
        <dbReference type="Google" id="ProtNLM"/>
    </source>
</evidence>
<dbReference type="EMBL" id="JARIHO010000015">
    <property type="protein sequence ID" value="KAJ7349693.1"/>
    <property type="molecule type" value="Genomic_DNA"/>
</dbReference>
<accession>A0AAD7EUT7</accession>
<name>A0AAD7EUT7_9AGAR</name>
<gene>
    <name evidence="2" type="ORF">DFH08DRAFT_996975</name>
</gene>
<evidence type="ECO:0000256" key="1">
    <source>
        <dbReference type="SAM" id="MobiDB-lite"/>
    </source>
</evidence>
<keyword evidence="3" id="KW-1185">Reference proteome</keyword>
<feature type="region of interest" description="Disordered" evidence="1">
    <location>
        <begin position="288"/>
        <end position="310"/>
    </location>
</feature>
<protein>
    <recommendedName>
        <fullName evidence="4">Glycosyl transferase CAP10 domain-containing protein</fullName>
    </recommendedName>
</protein>
<dbReference type="AlphaFoldDB" id="A0AAD7EUT7"/>
<proteinExistence type="predicted"/>
<evidence type="ECO:0000313" key="2">
    <source>
        <dbReference type="EMBL" id="KAJ7349693.1"/>
    </source>
</evidence>
<reference evidence="2" key="1">
    <citation type="submission" date="2023-03" db="EMBL/GenBank/DDBJ databases">
        <title>Massive genome expansion in bonnet fungi (Mycena s.s.) driven by repeated elements and novel gene families across ecological guilds.</title>
        <authorList>
            <consortium name="Lawrence Berkeley National Laboratory"/>
            <person name="Harder C.B."/>
            <person name="Miyauchi S."/>
            <person name="Viragh M."/>
            <person name="Kuo A."/>
            <person name="Thoen E."/>
            <person name="Andreopoulos B."/>
            <person name="Lu D."/>
            <person name="Skrede I."/>
            <person name="Drula E."/>
            <person name="Henrissat B."/>
            <person name="Morin E."/>
            <person name="Kohler A."/>
            <person name="Barry K."/>
            <person name="LaButti K."/>
            <person name="Morin E."/>
            <person name="Salamov A."/>
            <person name="Lipzen A."/>
            <person name="Mereny Z."/>
            <person name="Hegedus B."/>
            <person name="Baldrian P."/>
            <person name="Stursova M."/>
            <person name="Weitz H."/>
            <person name="Taylor A."/>
            <person name="Grigoriev I.V."/>
            <person name="Nagy L.G."/>
            <person name="Martin F."/>
            <person name="Kauserud H."/>
        </authorList>
    </citation>
    <scope>NUCLEOTIDE SEQUENCE</scope>
    <source>
        <strain evidence="2">CBHHK002</strain>
    </source>
</reference>
<comment type="caution">
    <text evidence="2">The sequence shown here is derived from an EMBL/GenBank/DDBJ whole genome shotgun (WGS) entry which is preliminary data.</text>
</comment>
<evidence type="ECO:0000313" key="3">
    <source>
        <dbReference type="Proteomes" id="UP001218218"/>
    </source>
</evidence>
<feature type="compositionally biased region" description="Polar residues" evidence="1">
    <location>
        <begin position="288"/>
        <end position="308"/>
    </location>
</feature>